<accession>A0ABY3L028</accession>
<reference evidence="2 3" key="1">
    <citation type="submission" date="2019-08" db="EMBL/GenBank/DDBJ databases">
        <title>Rapid identification of Enteric Bacteria from Whole Genome Sequences (WGS) using Average Nucleotide Identity (ANI).</title>
        <authorList>
            <person name="Lane C."/>
        </authorList>
    </citation>
    <scope>NUCLEOTIDE SEQUENCE [LARGE SCALE GENOMIC DNA]</scope>
    <source>
        <strain evidence="2 3">D4984</strain>
    </source>
</reference>
<keyword evidence="1" id="KW-0812">Transmembrane</keyword>
<dbReference type="Proteomes" id="UP000321317">
    <property type="component" value="Unassembled WGS sequence"/>
</dbReference>
<sequence length="76" mass="8775">MSKKERVKFTLDFAKALVFALLTALFGIFAFVVIHIDTINTFQKIASLVGVVLIVIFFYFLIKYISKKLDELERLD</sequence>
<keyword evidence="3" id="KW-1185">Reference proteome</keyword>
<evidence type="ECO:0000313" key="2">
    <source>
        <dbReference type="EMBL" id="TXK56177.1"/>
    </source>
</evidence>
<feature type="transmembrane region" description="Helical" evidence="1">
    <location>
        <begin position="12"/>
        <end position="36"/>
    </location>
</feature>
<protein>
    <submittedName>
        <fullName evidence="2">Uncharacterized protein</fullName>
    </submittedName>
</protein>
<gene>
    <name evidence="2" type="ORF">FVD16_08345</name>
</gene>
<name>A0ABY3L028_9BACT</name>
<keyword evidence="1" id="KW-0472">Membrane</keyword>
<evidence type="ECO:0000313" key="3">
    <source>
        <dbReference type="Proteomes" id="UP000321317"/>
    </source>
</evidence>
<dbReference type="EMBL" id="VRMA01000064">
    <property type="protein sequence ID" value="TXK56177.1"/>
    <property type="molecule type" value="Genomic_DNA"/>
</dbReference>
<dbReference type="RefSeq" id="WP_147734769.1">
    <property type="nucleotide sequence ID" value="NZ_JANKHQ010000095.1"/>
</dbReference>
<proteinExistence type="predicted"/>
<evidence type="ECO:0000256" key="1">
    <source>
        <dbReference type="SAM" id="Phobius"/>
    </source>
</evidence>
<organism evidence="2 3">
    <name type="scientific">Campylobacter helveticus</name>
    <dbReference type="NCBI Taxonomy" id="28898"/>
    <lineage>
        <taxon>Bacteria</taxon>
        <taxon>Pseudomonadati</taxon>
        <taxon>Campylobacterota</taxon>
        <taxon>Epsilonproteobacteria</taxon>
        <taxon>Campylobacterales</taxon>
        <taxon>Campylobacteraceae</taxon>
        <taxon>Campylobacter</taxon>
    </lineage>
</organism>
<keyword evidence="1" id="KW-1133">Transmembrane helix</keyword>
<comment type="caution">
    <text evidence="2">The sequence shown here is derived from an EMBL/GenBank/DDBJ whole genome shotgun (WGS) entry which is preliminary data.</text>
</comment>
<feature type="transmembrane region" description="Helical" evidence="1">
    <location>
        <begin position="42"/>
        <end position="62"/>
    </location>
</feature>